<dbReference type="EMBL" id="BQXO01000005">
    <property type="protein sequence ID" value="GKT06392.1"/>
    <property type="molecule type" value="Genomic_DNA"/>
</dbReference>
<dbReference type="Proteomes" id="UP001628078">
    <property type="component" value="Unassembled WGS sequence"/>
</dbReference>
<dbReference type="InterPro" id="IPR036514">
    <property type="entry name" value="SGNH_hydro_sf"/>
</dbReference>
<protein>
    <submittedName>
        <fullName evidence="2">Lysophospholipase</fullName>
    </submittedName>
</protein>
<accession>A0ABQ5JPB5</accession>
<name>A0ABQ5JPB5_9LACO</name>
<dbReference type="RefSeq" id="WP_407884491.1">
    <property type="nucleotide sequence ID" value="NZ_BQXO01000005.1"/>
</dbReference>
<comment type="caution">
    <text evidence="2">The sequence shown here is derived from an EMBL/GenBank/DDBJ whole genome shotgun (WGS) entry which is preliminary data.</text>
</comment>
<dbReference type="PANTHER" id="PTHR30383">
    <property type="entry name" value="THIOESTERASE 1/PROTEASE 1/LYSOPHOSPHOLIPASE L1"/>
    <property type="match status" value="1"/>
</dbReference>
<proteinExistence type="predicted"/>
<evidence type="ECO:0000313" key="2">
    <source>
        <dbReference type="EMBL" id="GKT06392.1"/>
    </source>
</evidence>
<dbReference type="PANTHER" id="PTHR30383:SF5">
    <property type="entry name" value="SGNH HYDROLASE-TYPE ESTERASE DOMAIN-CONTAINING PROTEIN"/>
    <property type="match status" value="1"/>
</dbReference>
<feature type="domain" description="SGNH hydrolase-type esterase" evidence="1">
    <location>
        <begin position="55"/>
        <end position="219"/>
    </location>
</feature>
<organism evidence="2 3">
    <name type="scientific">Furfurilactobacillus curtus</name>
    <dbReference type="NCBI Taxonomy" id="1746200"/>
    <lineage>
        <taxon>Bacteria</taxon>
        <taxon>Bacillati</taxon>
        <taxon>Bacillota</taxon>
        <taxon>Bacilli</taxon>
        <taxon>Lactobacillales</taxon>
        <taxon>Lactobacillaceae</taxon>
        <taxon>Furfurilactobacillus</taxon>
    </lineage>
</organism>
<sequence>MTDQTTSLTNLDPKIKAFQTELYAKYAIANQQVTAGQIVFVGSSLMEIFPIEKWEKERALNLPKHIYNRGVRATTTADLLAHLDVQIFDLAPSKIFINIGSNDLGFNVPETTFLNNYRKILNQIQIRLPKTQIYVMKYYPMNAQADFSQSNPEKERAVHQFNETRSNDQLSQANKKVADLAASLKIAYIDANAGLTDKNGYLKKELTFDGTHLSPAGFELVLNNLRPYFN</sequence>
<dbReference type="InterPro" id="IPR051532">
    <property type="entry name" value="Ester_Hydrolysis_Enzymes"/>
</dbReference>
<keyword evidence="3" id="KW-1185">Reference proteome</keyword>
<dbReference type="InterPro" id="IPR013830">
    <property type="entry name" value="SGNH_hydro"/>
</dbReference>
<gene>
    <name evidence="2" type="primary">yhbF</name>
    <name evidence="2" type="ORF">JCM31185_16790</name>
</gene>
<dbReference type="Pfam" id="PF13472">
    <property type="entry name" value="Lipase_GDSL_2"/>
    <property type="match status" value="1"/>
</dbReference>
<dbReference type="Gene3D" id="3.40.50.1110">
    <property type="entry name" value="SGNH hydrolase"/>
    <property type="match status" value="1"/>
</dbReference>
<evidence type="ECO:0000313" key="3">
    <source>
        <dbReference type="Proteomes" id="UP001628078"/>
    </source>
</evidence>
<evidence type="ECO:0000259" key="1">
    <source>
        <dbReference type="Pfam" id="PF13472"/>
    </source>
</evidence>
<reference evidence="2 3" key="1">
    <citation type="submission" date="2022-03" db="EMBL/GenBank/DDBJ databases">
        <title>Draft genome sequence of Furfurilactobacillus curtus JCM 31185.</title>
        <authorList>
            <person name="Suzuki S."/>
            <person name="Endo A."/>
            <person name="Kajikawa A."/>
        </authorList>
    </citation>
    <scope>NUCLEOTIDE SEQUENCE [LARGE SCALE GENOMIC DNA]</scope>
    <source>
        <strain evidence="2 3">JCM 31185</strain>
    </source>
</reference>
<dbReference type="SUPFAM" id="SSF52266">
    <property type="entry name" value="SGNH hydrolase"/>
    <property type="match status" value="1"/>
</dbReference>